<keyword evidence="4" id="KW-1185">Reference proteome</keyword>
<dbReference type="SUPFAM" id="SSF48366">
    <property type="entry name" value="Ras GEF"/>
    <property type="match status" value="1"/>
</dbReference>
<proteinExistence type="predicted"/>
<accession>X6NJJ1</accession>
<dbReference type="AlphaFoldDB" id="X6NJJ1"/>
<dbReference type="PROSITE" id="PS50009">
    <property type="entry name" value="RASGEF_CAT"/>
    <property type="match status" value="1"/>
</dbReference>
<reference evidence="3 4" key="1">
    <citation type="journal article" date="2013" name="Curr. Biol.">
        <title>The Genome of the Foraminiferan Reticulomyxa filosa.</title>
        <authorList>
            <person name="Glockner G."/>
            <person name="Hulsmann N."/>
            <person name="Schleicher M."/>
            <person name="Noegel A.A."/>
            <person name="Eichinger L."/>
            <person name="Gallinger C."/>
            <person name="Pawlowski J."/>
            <person name="Sierra R."/>
            <person name="Euteneuer U."/>
            <person name="Pillet L."/>
            <person name="Moustafa A."/>
            <person name="Platzer M."/>
            <person name="Groth M."/>
            <person name="Szafranski K."/>
            <person name="Schliwa M."/>
        </authorList>
    </citation>
    <scope>NUCLEOTIDE SEQUENCE [LARGE SCALE GENOMIC DNA]</scope>
</reference>
<protein>
    <recommendedName>
        <fullName evidence="2">Ras-GEF domain-containing protein</fullName>
    </recommendedName>
</protein>
<evidence type="ECO:0000259" key="2">
    <source>
        <dbReference type="PROSITE" id="PS50009"/>
    </source>
</evidence>
<gene>
    <name evidence="3" type="ORF">RFI_10671</name>
</gene>
<organism evidence="3 4">
    <name type="scientific">Reticulomyxa filosa</name>
    <dbReference type="NCBI Taxonomy" id="46433"/>
    <lineage>
        <taxon>Eukaryota</taxon>
        <taxon>Sar</taxon>
        <taxon>Rhizaria</taxon>
        <taxon>Retaria</taxon>
        <taxon>Foraminifera</taxon>
        <taxon>Monothalamids</taxon>
        <taxon>Reticulomyxidae</taxon>
        <taxon>Reticulomyxa</taxon>
    </lineage>
</organism>
<sequence length="107" mass="12619">MTKLRQLQEQSIAPAVPHIGLYLQVLFIIDEGKEDTSTETGGVNYVKMMMLNDQIEKLMQYQQGRYEITEIPQIQKLLYQEFATQYKMSEKHIDQLADIVRHTEREK</sequence>
<dbReference type="InterPro" id="IPR001895">
    <property type="entry name" value="RASGEF_cat_dom"/>
</dbReference>
<dbReference type="GO" id="GO:0005085">
    <property type="term" value="F:guanyl-nucleotide exchange factor activity"/>
    <property type="evidence" value="ECO:0007669"/>
    <property type="project" value="UniProtKB-KW"/>
</dbReference>
<dbReference type="Proteomes" id="UP000023152">
    <property type="component" value="Unassembled WGS sequence"/>
</dbReference>
<keyword evidence="1" id="KW-0344">Guanine-nucleotide releasing factor</keyword>
<dbReference type="Gene3D" id="1.10.840.10">
    <property type="entry name" value="Ras guanine-nucleotide exchange factors catalytic domain"/>
    <property type="match status" value="1"/>
</dbReference>
<evidence type="ECO:0000313" key="4">
    <source>
        <dbReference type="Proteomes" id="UP000023152"/>
    </source>
</evidence>
<dbReference type="EMBL" id="ASPP01007854">
    <property type="protein sequence ID" value="ETO26470.1"/>
    <property type="molecule type" value="Genomic_DNA"/>
</dbReference>
<name>X6NJJ1_RETFI</name>
<dbReference type="GO" id="GO:0007264">
    <property type="term" value="P:small GTPase-mediated signal transduction"/>
    <property type="evidence" value="ECO:0007669"/>
    <property type="project" value="InterPro"/>
</dbReference>
<feature type="domain" description="Ras-GEF" evidence="2">
    <location>
        <begin position="1"/>
        <end position="95"/>
    </location>
</feature>
<comment type="caution">
    <text evidence="3">The sequence shown here is derived from an EMBL/GenBank/DDBJ whole genome shotgun (WGS) entry which is preliminary data.</text>
</comment>
<evidence type="ECO:0000313" key="3">
    <source>
        <dbReference type="EMBL" id="ETO26470.1"/>
    </source>
</evidence>
<dbReference type="InterPro" id="IPR023578">
    <property type="entry name" value="Ras_GEF_dom_sf"/>
</dbReference>
<dbReference type="InterPro" id="IPR036964">
    <property type="entry name" value="RASGEF_cat_dom_sf"/>
</dbReference>
<evidence type="ECO:0000256" key="1">
    <source>
        <dbReference type="PROSITE-ProRule" id="PRU00168"/>
    </source>
</evidence>